<dbReference type="AlphaFoldDB" id="A0A3M8SQH5"/>
<evidence type="ECO:0000313" key="2">
    <source>
        <dbReference type="EMBL" id="RNF81766.1"/>
    </source>
</evidence>
<reference evidence="2 3" key="1">
    <citation type="submission" date="2018-10" db="EMBL/GenBank/DDBJ databases">
        <title>An outbreak of IMP-63 producing strain in France.</title>
        <authorList>
            <person name="Bour M."/>
            <person name="Liapis E."/>
            <person name="Plesiat P."/>
        </authorList>
    </citation>
    <scope>NUCLEOTIDE SEQUENCE [LARGE SCALE GENOMIC DNA]</scope>
    <source>
        <strain evidence="2 3">12917</strain>
    </source>
</reference>
<accession>A0A3M8SQH5</accession>
<organism evidence="2 3">
    <name type="scientific">Pseudomonas putida</name>
    <name type="common">Arthrobacter siderocapsulatus</name>
    <dbReference type="NCBI Taxonomy" id="303"/>
    <lineage>
        <taxon>Bacteria</taxon>
        <taxon>Pseudomonadati</taxon>
        <taxon>Pseudomonadota</taxon>
        <taxon>Gammaproteobacteria</taxon>
        <taxon>Pseudomonadales</taxon>
        <taxon>Pseudomonadaceae</taxon>
        <taxon>Pseudomonas</taxon>
    </lineage>
</organism>
<dbReference type="InterPro" id="IPR025285">
    <property type="entry name" value="DUF4145"/>
</dbReference>
<protein>
    <submittedName>
        <fullName evidence="2">DUF4145 domain-containing protein</fullName>
    </submittedName>
</protein>
<evidence type="ECO:0000259" key="1">
    <source>
        <dbReference type="Pfam" id="PF13643"/>
    </source>
</evidence>
<proteinExistence type="predicted"/>
<name>A0A3M8SQH5_PSEPU</name>
<dbReference type="Pfam" id="PF13643">
    <property type="entry name" value="DUF4145"/>
    <property type="match status" value="1"/>
</dbReference>
<feature type="domain" description="DUF4145" evidence="1">
    <location>
        <begin position="95"/>
        <end position="175"/>
    </location>
</feature>
<gene>
    <name evidence="2" type="ORF">EFK07_25620</name>
</gene>
<dbReference type="Proteomes" id="UP000278162">
    <property type="component" value="Unassembled WGS sequence"/>
</dbReference>
<sequence length="196" mass="21496">MLQTQNIHLARCPHCNVAKPNLSQCSSFQTTDSAGKDRRTWASYYCKTCGGVMLTAAWVETKNPLIHAMWPSIPEVDEAVPGRSKQYLEQAIASIHAPAGAVMLAASCVDAMLKEKGLKDGSLYTRIDKAAAQHLITSEMAAWAHEVRLDANDQRHADDQADLPTTGDAQRCTEFAQALAQFLFVLPSRVERGRAK</sequence>
<dbReference type="EMBL" id="RJAI01000078">
    <property type="protein sequence ID" value="RNF81766.1"/>
    <property type="molecule type" value="Genomic_DNA"/>
</dbReference>
<comment type="caution">
    <text evidence="2">The sequence shown here is derived from an EMBL/GenBank/DDBJ whole genome shotgun (WGS) entry which is preliminary data.</text>
</comment>
<evidence type="ECO:0000313" key="3">
    <source>
        <dbReference type="Proteomes" id="UP000278162"/>
    </source>
</evidence>